<dbReference type="Proteomes" id="UP000000768">
    <property type="component" value="Chromosome 7"/>
</dbReference>
<organism evidence="1 2">
    <name type="scientific">Sorghum bicolor</name>
    <name type="common">Sorghum</name>
    <name type="synonym">Sorghum vulgare</name>
    <dbReference type="NCBI Taxonomy" id="4558"/>
    <lineage>
        <taxon>Eukaryota</taxon>
        <taxon>Viridiplantae</taxon>
        <taxon>Streptophyta</taxon>
        <taxon>Embryophyta</taxon>
        <taxon>Tracheophyta</taxon>
        <taxon>Spermatophyta</taxon>
        <taxon>Magnoliopsida</taxon>
        <taxon>Liliopsida</taxon>
        <taxon>Poales</taxon>
        <taxon>Poaceae</taxon>
        <taxon>PACMAD clade</taxon>
        <taxon>Panicoideae</taxon>
        <taxon>Andropogonodae</taxon>
        <taxon>Andropogoneae</taxon>
        <taxon>Sorghinae</taxon>
        <taxon>Sorghum</taxon>
    </lineage>
</organism>
<accession>A0A1Z5R8T5</accession>
<keyword evidence="2" id="KW-1185">Reference proteome</keyword>
<reference evidence="1 2" key="1">
    <citation type="journal article" date="2009" name="Nature">
        <title>The Sorghum bicolor genome and the diversification of grasses.</title>
        <authorList>
            <person name="Paterson A.H."/>
            <person name="Bowers J.E."/>
            <person name="Bruggmann R."/>
            <person name="Dubchak I."/>
            <person name="Grimwood J."/>
            <person name="Gundlach H."/>
            <person name="Haberer G."/>
            <person name="Hellsten U."/>
            <person name="Mitros T."/>
            <person name="Poliakov A."/>
            <person name="Schmutz J."/>
            <person name="Spannagl M."/>
            <person name="Tang H."/>
            <person name="Wang X."/>
            <person name="Wicker T."/>
            <person name="Bharti A.K."/>
            <person name="Chapman J."/>
            <person name="Feltus F.A."/>
            <person name="Gowik U."/>
            <person name="Grigoriev I.V."/>
            <person name="Lyons E."/>
            <person name="Maher C.A."/>
            <person name="Martis M."/>
            <person name="Narechania A."/>
            <person name="Otillar R.P."/>
            <person name="Penning B.W."/>
            <person name="Salamov A.A."/>
            <person name="Wang Y."/>
            <person name="Zhang L."/>
            <person name="Carpita N.C."/>
            <person name="Freeling M."/>
            <person name="Gingle A.R."/>
            <person name="Hash C.T."/>
            <person name="Keller B."/>
            <person name="Klein P."/>
            <person name="Kresovich S."/>
            <person name="McCann M.C."/>
            <person name="Ming R."/>
            <person name="Peterson D.G."/>
            <person name="Mehboob-ur-Rahman"/>
            <person name="Ware D."/>
            <person name="Westhoff P."/>
            <person name="Mayer K.F."/>
            <person name="Messing J."/>
            <person name="Rokhsar D.S."/>
        </authorList>
    </citation>
    <scope>NUCLEOTIDE SEQUENCE [LARGE SCALE GENOMIC DNA]</scope>
    <source>
        <strain evidence="2">cv. BTx623</strain>
    </source>
</reference>
<evidence type="ECO:0000313" key="2">
    <source>
        <dbReference type="Proteomes" id="UP000000768"/>
    </source>
</evidence>
<dbReference type="Gramene" id="OQU80172">
    <property type="protein sequence ID" value="OQU80172"/>
    <property type="gene ID" value="SORBI_3007G090439"/>
</dbReference>
<dbReference type="AlphaFoldDB" id="A0A1Z5R8T5"/>
<evidence type="ECO:0000313" key="1">
    <source>
        <dbReference type="EMBL" id="OQU80172.1"/>
    </source>
</evidence>
<gene>
    <name evidence="1" type="ORF">SORBI_3007G090439</name>
</gene>
<proteinExistence type="predicted"/>
<dbReference type="EMBL" id="CM000766">
    <property type="protein sequence ID" value="OQU80172.1"/>
    <property type="molecule type" value="Genomic_DNA"/>
</dbReference>
<sequence length="77" mass="8871">MVKSIHGSIDHILLPCKFEVKQPIQQASLRLQTIPPSKKWTDSRTKNRSCKSNAIRAIHCLYLHLFQIKHIPLEDLG</sequence>
<reference evidence="2" key="2">
    <citation type="journal article" date="2018" name="Plant J.">
        <title>The Sorghum bicolor reference genome: improved assembly, gene annotations, a transcriptome atlas, and signatures of genome organization.</title>
        <authorList>
            <person name="McCormick R.F."/>
            <person name="Truong S.K."/>
            <person name="Sreedasyam A."/>
            <person name="Jenkins J."/>
            <person name="Shu S."/>
            <person name="Sims D."/>
            <person name="Kennedy M."/>
            <person name="Amirebrahimi M."/>
            <person name="Weers B.D."/>
            <person name="McKinley B."/>
            <person name="Mattison A."/>
            <person name="Morishige D.T."/>
            <person name="Grimwood J."/>
            <person name="Schmutz J."/>
            <person name="Mullet J.E."/>
        </authorList>
    </citation>
    <scope>NUCLEOTIDE SEQUENCE [LARGE SCALE GENOMIC DNA]</scope>
    <source>
        <strain evidence="2">cv. BTx623</strain>
    </source>
</reference>
<protein>
    <submittedName>
        <fullName evidence="1">Uncharacterized protein</fullName>
    </submittedName>
</protein>
<name>A0A1Z5R8T5_SORBI</name>
<dbReference type="InParanoid" id="A0A1Z5R8T5"/>